<reference evidence="11 12" key="1">
    <citation type="submission" date="2019-01" db="EMBL/GenBank/DDBJ databases">
        <authorList>
            <person name="Brito A."/>
        </authorList>
    </citation>
    <scope>NUCLEOTIDE SEQUENCE [LARGE SCALE GENOMIC DNA]</scope>
    <source>
        <strain evidence="11">1</strain>
    </source>
</reference>
<evidence type="ECO:0000313" key="11">
    <source>
        <dbReference type="EMBL" id="VEP18423.1"/>
    </source>
</evidence>
<dbReference type="InterPro" id="IPR005702">
    <property type="entry name" value="Wzc-like_C"/>
</dbReference>
<keyword evidence="9" id="KW-0812">Transmembrane</keyword>
<dbReference type="RefSeq" id="WP_144867771.1">
    <property type="nucleotide sequence ID" value="NZ_LR213837.1"/>
</dbReference>
<feature type="domain" description="AAA" evidence="10">
    <location>
        <begin position="521"/>
        <end position="659"/>
    </location>
</feature>
<keyword evidence="3" id="KW-0808">Transferase</keyword>
<gene>
    <name evidence="11" type="ORF">H1P_790007</name>
</gene>
<dbReference type="InterPro" id="IPR027417">
    <property type="entry name" value="P-loop_NTPase"/>
</dbReference>
<evidence type="ECO:0000256" key="2">
    <source>
        <dbReference type="ARBA" id="ARBA00011903"/>
    </source>
</evidence>
<dbReference type="EMBL" id="CAACVJ010000686">
    <property type="protein sequence ID" value="VEP18423.1"/>
    <property type="molecule type" value="Genomic_DNA"/>
</dbReference>
<dbReference type="EC" id="2.7.10.2" evidence="2"/>
<keyword evidence="6" id="KW-0067">ATP-binding</keyword>
<evidence type="ECO:0000256" key="5">
    <source>
        <dbReference type="ARBA" id="ARBA00022777"/>
    </source>
</evidence>
<keyword evidence="12" id="KW-1185">Reference proteome</keyword>
<dbReference type="GO" id="GO:0004713">
    <property type="term" value="F:protein tyrosine kinase activity"/>
    <property type="evidence" value="ECO:0007669"/>
    <property type="project" value="TreeGrafter"/>
</dbReference>
<organism evidence="11 12">
    <name type="scientific">Hyella patelloides LEGE 07179</name>
    <dbReference type="NCBI Taxonomy" id="945734"/>
    <lineage>
        <taxon>Bacteria</taxon>
        <taxon>Bacillati</taxon>
        <taxon>Cyanobacteriota</taxon>
        <taxon>Cyanophyceae</taxon>
        <taxon>Pleurocapsales</taxon>
        <taxon>Hyellaceae</taxon>
        <taxon>Hyella</taxon>
    </lineage>
</organism>
<evidence type="ECO:0000256" key="1">
    <source>
        <dbReference type="ARBA" id="ARBA00007316"/>
    </source>
</evidence>
<evidence type="ECO:0000256" key="7">
    <source>
        <dbReference type="ARBA" id="ARBA00023137"/>
    </source>
</evidence>
<accession>A0A563W4G7</accession>
<evidence type="ECO:0000256" key="9">
    <source>
        <dbReference type="SAM" id="Phobius"/>
    </source>
</evidence>
<dbReference type="InterPro" id="IPR050445">
    <property type="entry name" value="Bact_polysacc_biosynth/exp"/>
</dbReference>
<evidence type="ECO:0000256" key="6">
    <source>
        <dbReference type="ARBA" id="ARBA00022840"/>
    </source>
</evidence>
<protein>
    <recommendedName>
        <fullName evidence="2">non-specific protein-tyrosine kinase</fullName>
        <ecNumber evidence="2">2.7.10.2</ecNumber>
    </recommendedName>
</protein>
<sequence>MTPPIVKRFLISLEQHKVLGLIIFLLSIGVSVVFALQPEPPTPETTYKANGQLSYSSPPPLFTSTGEQLAEQGRFINVDILLSPPVQARIRTQLQLRSDELKEMIDRNLQINLPEDGSTQLIGLEYINSDDPEEAVRNLGVVMTEMIEQSRLINTSQLRGRIDALNGRLIVVQQELATAEEAFYRFISTEGTDLLAVQDGSLFSGITGSQQQQRQLQLILEEIEGQIDSIVTQLGLNPDEAYTSAALSADPILASLRSQVVEIENQLKQVEKELRPDHPTLISLRKQLQANEDLTQERATEILQGTGKSRPLANQLRQESSLDPARQDLANTLITLQTQREGIIRQLESVRNTEQDLREQYEQFPDRQLQQARLVQEVETKRALYQTILTALVDAQSAEAETTSSYAVAQAPVVQEVAPTTLVSINRFLILGAGAGIGLVAAAGVIFLLALLDDRLHTPQELRELLLTREVPVLGNIPRIDGFDLNGQELPIIVDNDSSYLTFYERVRSNLRRYSAPATKVILVASVSHKEGKSVSAYNLAIASAHAGKRTLIIEADLRARSNSEWVQVQADDNATQEPLKYFSESSEAIRLVPAIANLYIVPSPGPSRQVAAIVESNELERLIKDARGRFDMVIIDTPSLSKCNDALLLESLTDGVVLIVRPGISRGSMLGETIDQFTETDIPILGAIINDTEQVVNLMELPASELSEADEKTVESQLVE</sequence>
<name>A0A563W4G7_9CYAN</name>
<dbReference type="SUPFAM" id="SSF52540">
    <property type="entry name" value="P-loop containing nucleoside triphosphate hydrolases"/>
    <property type="match status" value="1"/>
</dbReference>
<dbReference type="Gene3D" id="3.40.50.300">
    <property type="entry name" value="P-loop containing nucleotide triphosphate hydrolases"/>
    <property type="match status" value="1"/>
</dbReference>
<dbReference type="CDD" id="cd05387">
    <property type="entry name" value="BY-kinase"/>
    <property type="match status" value="1"/>
</dbReference>
<evidence type="ECO:0000256" key="4">
    <source>
        <dbReference type="ARBA" id="ARBA00022741"/>
    </source>
</evidence>
<keyword evidence="9" id="KW-1133">Transmembrane helix</keyword>
<dbReference type="Pfam" id="PF13614">
    <property type="entry name" value="AAA_31"/>
    <property type="match status" value="1"/>
</dbReference>
<dbReference type="AlphaFoldDB" id="A0A563W4G7"/>
<evidence type="ECO:0000256" key="8">
    <source>
        <dbReference type="ARBA" id="ARBA00051245"/>
    </source>
</evidence>
<evidence type="ECO:0000259" key="10">
    <source>
        <dbReference type="Pfam" id="PF13614"/>
    </source>
</evidence>
<dbReference type="InterPro" id="IPR025669">
    <property type="entry name" value="AAA_dom"/>
</dbReference>
<evidence type="ECO:0000313" key="12">
    <source>
        <dbReference type="Proteomes" id="UP000320055"/>
    </source>
</evidence>
<dbReference type="PANTHER" id="PTHR32309">
    <property type="entry name" value="TYROSINE-PROTEIN KINASE"/>
    <property type="match status" value="1"/>
</dbReference>
<proteinExistence type="inferred from homology"/>
<comment type="catalytic activity">
    <reaction evidence="8">
        <text>L-tyrosyl-[protein] + ATP = O-phospho-L-tyrosyl-[protein] + ADP + H(+)</text>
        <dbReference type="Rhea" id="RHEA:10596"/>
        <dbReference type="Rhea" id="RHEA-COMP:10136"/>
        <dbReference type="Rhea" id="RHEA-COMP:20101"/>
        <dbReference type="ChEBI" id="CHEBI:15378"/>
        <dbReference type="ChEBI" id="CHEBI:30616"/>
        <dbReference type="ChEBI" id="CHEBI:46858"/>
        <dbReference type="ChEBI" id="CHEBI:61978"/>
        <dbReference type="ChEBI" id="CHEBI:456216"/>
        <dbReference type="EC" id="2.7.10.2"/>
    </reaction>
</comment>
<keyword evidence="5" id="KW-0418">Kinase</keyword>
<dbReference type="Proteomes" id="UP000320055">
    <property type="component" value="Unassembled WGS sequence"/>
</dbReference>
<dbReference type="GO" id="GO:0005886">
    <property type="term" value="C:plasma membrane"/>
    <property type="evidence" value="ECO:0007669"/>
    <property type="project" value="TreeGrafter"/>
</dbReference>
<dbReference type="PANTHER" id="PTHR32309:SF13">
    <property type="entry name" value="FERRIC ENTEROBACTIN TRANSPORT PROTEIN FEPE"/>
    <property type="match status" value="1"/>
</dbReference>
<feature type="transmembrane region" description="Helical" evidence="9">
    <location>
        <begin position="428"/>
        <end position="452"/>
    </location>
</feature>
<dbReference type="OrthoDB" id="9758283at2"/>
<keyword evidence="9" id="KW-0472">Membrane</keyword>
<comment type="similarity">
    <text evidence="1">Belongs to the CpsD/CapB family.</text>
</comment>
<evidence type="ECO:0000256" key="3">
    <source>
        <dbReference type="ARBA" id="ARBA00022679"/>
    </source>
</evidence>
<keyword evidence="7" id="KW-0829">Tyrosine-protein kinase</keyword>
<keyword evidence="4" id="KW-0547">Nucleotide-binding</keyword>